<accession>A0A1L3ZSB6</accession>
<organism evidence="2 3">
    <name type="scientific">Tardibacter chloracetimidivorans</name>
    <dbReference type="NCBI Taxonomy" id="1921510"/>
    <lineage>
        <taxon>Bacteria</taxon>
        <taxon>Pseudomonadati</taxon>
        <taxon>Pseudomonadota</taxon>
        <taxon>Alphaproteobacteria</taxon>
        <taxon>Sphingomonadales</taxon>
        <taxon>Sphingomonadaceae</taxon>
        <taxon>Tardibacter</taxon>
    </lineage>
</organism>
<keyword evidence="3" id="KW-1185">Reference proteome</keyword>
<sequence length="707" mass="75028">MTTPIRLPNGEIIEIATNDPKAAAAAARKVWASRQAPKLPKAPPKKGRGLGATIGDAAGKVVDTLTGGYGDELAAGAEVLGNKLKTTFGFEGTGRDFDEAQENFQDEQADFSRNHGVSSGAATGTGIAGSMLMPGLKVAKGAGAVARTVDNVATGAFYGGVSGAGQGDGLGERTRNAVEGALFGAGTGLAADPLARGVTAVGRNVRNALLPYISREGGRKVAQAQAHREIDTALADAGFTPTEAADAVRDRAALNVPASVSDLDDTTRQLTGYASRGMGPGQRAVREAVKKRQSNMAQRTRQHVDDTLGSTVNPHQQSARLTEEARTRAAPLYREAYEQPVIQTPGLHEVATSPAGPAAITAGARQIRQTPMARRNPGSEAPFRPGPRFVPEQGLGAPGGNPPLYETGQVPVLETWDGAKRYLDDLEFDTNSPFIARPEGMTSDTRAIDLTRRQLLDELDQQVPVYREARQAFEGPTKDKQAFRLGLEDLPGSRRNTANDATDQMGRLNDSQTEQFRLGDRTRLADEIYGSKSGVRRWGDATAPINANDARTDLLRSIHGDEATDQLMERATAERDAHLTYREVFGNSATRGRQAVDEGMDATTGTQVATQLASGRPLAAAWTILSDAGRGRFGRYGEDLKAELARMLTDTNVSSVEDAMRLVEQRAAMDAAFAEKLQKAAAELTKVGTIQAVGQSGDETGLYGPTD</sequence>
<feature type="region of interest" description="Disordered" evidence="1">
    <location>
        <begin position="293"/>
        <end position="323"/>
    </location>
</feature>
<dbReference type="STRING" id="1921510.BSL82_03685"/>
<evidence type="ECO:0000313" key="3">
    <source>
        <dbReference type="Proteomes" id="UP000182063"/>
    </source>
</evidence>
<name>A0A1L3ZSB6_9SPHN</name>
<evidence type="ECO:0000256" key="1">
    <source>
        <dbReference type="SAM" id="MobiDB-lite"/>
    </source>
</evidence>
<protein>
    <submittedName>
        <fullName evidence="2">Uncharacterized protein</fullName>
    </submittedName>
</protein>
<reference evidence="3" key="1">
    <citation type="submission" date="2016-11" db="EMBL/GenBank/DDBJ databases">
        <title>Complete Genome Sequence of alachlor-degrading Sphingomonas sp. strain JJ-A5.</title>
        <authorList>
            <person name="Lee H."/>
            <person name="Ka J.-O."/>
        </authorList>
    </citation>
    <scope>NUCLEOTIDE SEQUENCE [LARGE SCALE GENOMIC DNA]</scope>
    <source>
        <strain evidence="3">JJ-A5</strain>
    </source>
</reference>
<feature type="compositionally biased region" description="Polar residues" evidence="1">
    <location>
        <begin position="308"/>
        <end position="318"/>
    </location>
</feature>
<dbReference type="Proteomes" id="UP000182063">
    <property type="component" value="Chromosome"/>
</dbReference>
<dbReference type="EMBL" id="CP018221">
    <property type="protein sequence ID" value="API58518.1"/>
    <property type="molecule type" value="Genomic_DNA"/>
</dbReference>
<dbReference type="KEGG" id="sphj:BSL82_03685"/>
<feature type="region of interest" description="Disordered" evidence="1">
    <location>
        <begin position="32"/>
        <end position="51"/>
    </location>
</feature>
<dbReference type="AlphaFoldDB" id="A0A1L3ZSB6"/>
<dbReference type="OrthoDB" id="7586311at2"/>
<feature type="region of interest" description="Disordered" evidence="1">
    <location>
        <begin position="372"/>
        <end position="391"/>
    </location>
</feature>
<proteinExistence type="predicted"/>
<gene>
    <name evidence="2" type="ORF">BSL82_03685</name>
</gene>
<dbReference type="RefSeq" id="WP_072596085.1">
    <property type="nucleotide sequence ID" value="NZ_CP018221.1"/>
</dbReference>
<evidence type="ECO:0000313" key="2">
    <source>
        <dbReference type="EMBL" id="API58518.1"/>
    </source>
</evidence>